<feature type="transmembrane region" description="Helical" evidence="9">
    <location>
        <begin position="339"/>
        <end position="361"/>
    </location>
</feature>
<dbReference type="PROSITE" id="PS50893">
    <property type="entry name" value="ABC_TRANSPORTER_2"/>
    <property type="match status" value="1"/>
</dbReference>
<comment type="similarity">
    <text evidence="1">Belongs to the ABC transporter superfamily. ABCD family. Peroxisomal fatty acyl CoA transporter (TC 3.A.1.203) subfamily.</text>
</comment>
<keyword evidence="4" id="KW-0547">Nucleotide-binding</keyword>
<dbReference type="InterPro" id="IPR011527">
    <property type="entry name" value="ABC1_TM_dom"/>
</dbReference>
<comment type="caution">
    <text evidence="12">The sequence shown here is derived from an EMBL/GenBank/DDBJ whole genome shotgun (WGS) entry which is preliminary data.</text>
</comment>
<dbReference type="Pfam" id="PF06472">
    <property type="entry name" value="ABC_membrane_2"/>
    <property type="match status" value="1"/>
</dbReference>
<evidence type="ECO:0000259" key="11">
    <source>
        <dbReference type="PROSITE" id="PS50929"/>
    </source>
</evidence>
<feature type="region of interest" description="Disordered" evidence="8">
    <location>
        <begin position="390"/>
        <end position="418"/>
    </location>
</feature>
<evidence type="ECO:0000256" key="3">
    <source>
        <dbReference type="ARBA" id="ARBA00022692"/>
    </source>
</evidence>
<evidence type="ECO:0000259" key="10">
    <source>
        <dbReference type="PROSITE" id="PS50893"/>
    </source>
</evidence>
<dbReference type="Pfam" id="PF00005">
    <property type="entry name" value="ABC_tran"/>
    <property type="match status" value="1"/>
</dbReference>
<keyword evidence="3 9" id="KW-0812">Transmembrane</keyword>
<organism evidence="12 13">
    <name type="scientific">Anaeramoeba flamelloides</name>
    <dbReference type="NCBI Taxonomy" id="1746091"/>
    <lineage>
        <taxon>Eukaryota</taxon>
        <taxon>Metamonada</taxon>
        <taxon>Anaeramoebidae</taxon>
        <taxon>Anaeramoeba</taxon>
    </lineage>
</organism>
<evidence type="ECO:0000256" key="2">
    <source>
        <dbReference type="ARBA" id="ARBA00022448"/>
    </source>
</evidence>
<dbReference type="InterPro" id="IPR027417">
    <property type="entry name" value="P-loop_NTPase"/>
</dbReference>
<keyword evidence="6 9" id="KW-1133">Transmembrane helix</keyword>
<evidence type="ECO:0000256" key="9">
    <source>
        <dbReference type="SAM" id="Phobius"/>
    </source>
</evidence>
<dbReference type="InterPro" id="IPR036640">
    <property type="entry name" value="ABC1_TM_sf"/>
</dbReference>
<dbReference type="SUPFAM" id="SSF52540">
    <property type="entry name" value="P-loop containing nucleoside triphosphate hydrolases"/>
    <property type="match status" value="1"/>
</dbReference>
<keyword evidence="2" id="KW-0813">Transport</keyword>
<dbReference type="InterPro" id="IPR017871">
    <property type="entry name" value="ABC_transporter-like_CS"/>
</dbReference>
<dbReference type="InterPro" id="IPR050835">
    <property type="entry name" value="ABC_transporter_sub-D"/>
</dbReference>
<evidence type="ECO:0000256" key="1">
    <source>
        <dbReference type="ARBA" id="ARBA00008575"/>
    </source>
</evidence>
<dbReference type="Gene3D" id="1.20.1560.10">
    <property type="entry name" value="ABC transporter type 1, transmembrane domain"/>
    <property type="match status" value="1"/>
</dbReference>
<dbReference type="PANTHER" id="PTHR11384">
    <property type="entry name" value="ATP-BINDING CASSETTE, SUB-FAMILY D MEMBER"/>
    <property type="match status" value="1"/>
</dbReference>
<feature type="transmembrane region" description="Helical" evidence="9">
    <location>
        <begin position="68"/>
        <end position="92"/>
    </location>
</feature>
<feature type="domain" description="ABC transmembrane type-1" evidence="11">
    <location>
        <begin position="72"/>
        <end position="369"/>
    </location>
</feature>
<dbReference type="PANTHER" id="PTHR11384:SF59">
    <property type="entry name" value="LYSOSOMAL COBALAMIN TRANSPORTER ABCD4"/>
    <property type="match status" value="1"/>
</dbReference>
<dbReference type="InterPro" id="IPR003439">
    <property type="entry name" value="ABC_transporter-like_ATP-bd"/>
</dbReference>
<evidence type="ECO:0000313" key="13">
    <source>
        <dbReference type="Proteomes" id="UP001150062"/>
    </source>
</evidence>
<feature type="transmembrane region" description="Helical" evidence="9">
    <location>
        <begin position="308"/>
        <end position="327"/>
    </location>
</feature>
<dbReference type="PROSITE" id="PS50929">
    <property type="entry name" value="ABC_TM1F"/>
    <property type="match status" value="1"/>
</dbReference>
<sequence>MTNLIEKQNFLFSENEDDNETLLKKKKKNVGEKKDESKKTTKFGFSWKVLKQMARLYKIIFSGSKARFWINLFLIIGLISFSIVEEIIGYFIGKIPSKFYLNLLEHNESGFNGLIKNYFALVILISVVKTIESLFQDCIGFFWRFIVTQDMHKKLFSQKIYYRLIYFDKRIDNPDQRIGQDIPEWVTITGKFLKTVLSVPGIIIYYSYKSYYVIGFTGLASFYLLFLVSFFITKIFMSPVVNLTFQLQVLEGNFRYLHVLVRKNIEQINFFRGIKSEKRSVDKEIKEITKKKVQITKRHIPLNLNTTLFAYLSTIVSYIVIGILVFNNKMKDQDNLAKLGSTISLCSFYFIEIAFGFTQFFDLSASIADMFSHTARIVQMYDVIEDLSTDKERSNEQDQDGIAKFSSTESSSTEDDPNLTIPLLNSSSKINEMRKIDELSELSDEIQYMDVKETNENEIEYTKVMVGEQSVDFLNVDCYTPDNHLFAKKLKFSVAKPNQSLLITGSSGTGKTSIIRILGGLWKGRNGIIRRPKISTKTMMILCQEPYLPISSLRDQITYPKVFSTQLSGIQLEEQENEVEKILRLVGLRHLIDQKINSGKCETVSEVLQGFWDLNKSLSPGEKQRISLGRIIYHKPRFAILDESTSALETDTEKKIYLLLRKIGITIISIGHRDSLDEFHDQKLILQRNGNWRLEKIENFNEEL</sequence>
<dbReference type="PROSITE" id="PS00211">
    <property type="entry name" value="ABC_TRANSPORTER_1"/>
    <property type="match status" value="1"/>
</dbReference>
<evidence type="ECO:0000256" key="6">
    <source>
        <dbReference type="ARBA" id="ARBA00022989"/>
    </source>
</evidence>
<evidence type="ECO:0000256" key="8">
    <source>
        <dbReference type="SAM" id="MobiDB-lite"/>
    </source>
</evidence>
<protein>
    <submittedName>
        <fullName evidence="12">Atp-binding cassette sub-family d member 4</fullName>
    </submittedName>
</protein>
<feature type="domain" description="ABC transporter" evidence="10">
    <location>
        <begin position="471"/>
        <end position="704"/>
    </location>
</feature>
<gene>
    <name evidence="12" type="ORF">M0813_29555</name>
</gene>
<dbReference type="Proteomes" id="UP001150062">
    <property type="component" value="Unassembled WGS sequence"/>
</dbReference>
<keyword evidence="7 9" id="KW-0472">Membrane</keyword>
<accession>A0ABQ8XMM9</accession>
<feature type="transmembrane region" description="Helical" evidence="9">
    <location>
        <begin position="211"/>
        <end position="232"/>
    </location>
</feature>
<evidence type="ECO:0000256" key="7">
    <source>
        <dbReference type="ARBA" id="ARBA00023136"/>
    </source>
</evidence>
<dbReference type="EMBL" id="JAOAOG010000273">
    <property type="protein sequence ID" value="KAJ6233878.1"/>
    <property type="molecule type" value="Genomic_DNA"/>
</dbReference>
<name>A0ABQ8XMM9_9EUKA</name>
<reference evidence="12" key="1">
    <citation type="submission" date="2022-08" db="EMBL/GenBank/DDBJ databases">
        <title>Novel sulfate-reducing endosymbionts in the free-living metamonad Anaeramoeba.</title>
        <authorList>
            <person name="Jerlstrom-Hultqvist J."/>
            <person name="Cepicka I."/>
            <person name="Gallot-Lavallee L."/>
            <person name="Salas-Leiva D."/>
            <person name="Curtis B.A."/>
            <person name="Zahonova K."/>
            <person name="Pipaliya S."/>
            <person name="Dacks J."/>
            <person name="Roger A.J."/>
        </authorList>
    </citation>
    <scope>NUCLEOTIDE SEQUENCE</scope>
    <source>
        <strain evidence="12">Schooner1</strain>
    </source>
</reference>
<feature type="transmembrane region" description="Helical" evidence="9">
    <location>
        <begin position="118"/>
        <end position="146"/>
    </location>
</feature>
<keyword evidence="5 12" id="KW-0067">ATP-binding</keyword>
<keyword evidence="13" id="KW-1185">Reference proteome</keyword>
<evidence type="ECO:0000256" key="4">
    <source>
        <dbReference type="ARBA" id="ARBA00022741"/>
    </source>
</evidence>
<evidence type="ECO:0000313" key="12">
    <source>
        <dbReference type="EMBL" id="KAJ6233878.1"/>
    </source>
</evidence>
<dbReference type="CDD" id="cd03223">
    <property type="entry name" value="ABCD_peroxisomal_ALDP"/>
    <property type="match status" value="1"/>
</dbReference>
<dbReference type="GO" id="GO:0005524">
    <property type="term" value="F:ATP binding"/>
    <property type="evidence" value="ECO:0007669"/>
    <property type="project" value="UniProtKB-KW"/>
</dbReference>
<proteinExistence type="inferred from homology"/>
<dbReference type="SMART" id="SM00382">
    <property type="entry name" value="AAA"/>
    <property type="match status" value="1"/>
</dbReference>
<dbReference type="SUPFAM" id="SSF90123">
    <property type="entry name" value="ABC transporter transmembrane region"/>
    <property type="match status" value="1"/>
</dbReference>
<evidence type="ECO:0000256" key="5">
    <source>
        <dbReference type="ARBA" id="ARBA00022840"/>
    </source>
</evidence>
<dbReference type="InterPro" id="IPR003593">
    <property type="entry name" value="AAA+_ATPase"/>
</dbReference>
<dbReference type="Gene3D" id="3.40.50.300">
    <property type="entry name" value="P-loop containing nucleotide triphosphate hydrolases"/>
    <property type="match status" value="1"/>
</dbReference>